<organism evidence="1">
    <name type="scientific">marine sediment metagenome</name>
    <dbReference type="NCBI Taxonomy" id="412755"/>
    <lineage>
        <taxon>unclassified sequences</taxon>
        <taxon>metagenomes</taxon>
        <taxon>ecological metagenomes</taxon>
    </lineage>
</organism>
<name>A0A0F9CJ45_9ZZZZ</name>
<gene>
    <name evidence="1" type="ORF">LCGC14_2317030</name>
</gene>
<reference evidence="1" key="1">
    <citation type="journal article" date="2015" name="Nature">
        <title>Complex archaea that bridge the gap between prokaryotes and eukaryotes.</title>
        <authorList>
            <person name="Spang A."/>
            <person name="Saw J.H."/>
            <person name="Jorgensen S.L."/>
            <person name="Zaremba-Niedzwiedzka K."/>
            <person name="Martijn J."/>
            <person name="Lind A.E."/>
            <person name="van Eijk R."/>
            <person name="Schleper C."/>
            <person name="Guy L."/>
            <person name="Ettema T.J."/>
        </authorList>
    </citation>
    <scope>NUCLEOTIDE SEQUENCE</scope>
</reference>
<evidence type="ECO:0000313" key="1">
    <source>
        <dbReference type="EMBL" id="KKL49288.1"/>
    </source>
</evidence>
<dbReference type="AlphaFoldDB" id="A0A0F9CJ45"/>
<accession>A0A0F9CJ45</accession>
<protein>
    <submittedName>
        <fullName evidence="1">Uncharacterized protein</fullName>
    </submittedName>
</protein>
<feature type="non-terminal residue" evidence="1">
    <location>
        <position position="1"/>
    </location>
</feature>
<comment type="caution">
    <text evidence="1">The sequence shown here is derived from an EMBL/GenBank/DDBJ whole genome shotgun (WGS) entry which is preliminary data.</text>
</comment>
<sequence>IKENQNIEITMPKFKINEFLMLKLESGHTSIYINDENSSFIVKTFLLIYYPTKLMILTKLIQSMKQLI</sequence>
<dbReference type="EMBL" id="LAZR01033010">
    <property type="protein sequence ID" value="KKL49288.1"/>
    <property type="molecule type" value="Genomic_DNA"/>
</dbReference>
<proteinExistence type="predicted"/>